<dbReference type="SUPFAM" id="SSF47473">
    <property type="entry name" value="EF-hand"/>
    <property type="match status" value="1"/>
</dbReference>
<evidence type="ECO:0000256" key="1">
    <source>
        <dbReference type="SAM" id="MobiDB-lite"/>
    </source>
</evidence>
<feature type="region of interest" description="Disordered" evidence="1">
    <location>
        <begin position="1"/>
        <end position="20"/>
    </location>
</feature>
<dbReference type="PROSITE" id="PS50222">
    <property type="entry name" value="EF_HAND_2"/>
    <property type="match status" value="1"/>
</dbReference>
<dbReference type="Gene3D" id="1.10.238.10">
    <property type="entry name" value="EF-hand"/>
    <property type="match status" value="1"/>
</dbReference>
<name>A0A448ZLS2_9STRA</name>
<protein>
    <recommendedName>
        <fullName evidence="2">EF-hand domain-containing protein</fullName>
    </recommendedName>
</protein>
<gene>
    <name evidence="3" type="ORF">PSNMU_V1.4_AUG-EV-PASAV3_0099880</name>
</gene>
<proteinExistence type="predicted"/>
<dbReference type="AlphaFoldDB" id="A0A448ZLS2"/>
<sequence length="175" mass="19975">MPPKKKRKRTRSSSPNRVVLPPEDLIDESRRKEILLCFKTALESYNNENDETSNEFLPNSFLKKPLKKLKLSGLKLDGIKSYFDDENLEALDADMFLRFAADKSIQMEKSNRAFQLIDNAGKGVVVLEDLQRACSVLGEDMTENELIEMIDFADSSGEGLLYPKHMFRIANKVNL</sequence>
<dbReference type="OrthoDB" id="43634at2759"/>
<feature type="domain" description="EF-hand" evidence="2">
    <location>
        <begin position="105"/>
        <end position="140"/>
    </location>
</feature>
<dbReference type="Proteomes" id="UP000291116">
    <property type="component" value="Unassembled WGS sequence"/>
</dbReference>
<dbReference type="InterPro" id="IPR002048">
    <property type="entry name" value="EF_hand_dom"/>
</dbReference>
<dbReference type="InterPro" id="IPR011992">
    <property type="entry name" value="EF-hand-dom_pair"/>
</dbReference>
<dbReference type="GO" id="GO:0005509">
    <property type="term" value="F:calcium ion binding"/>
    <property type="evidence" value="ECO:0007669"/>
    <property type="project" value="InterPro"/>
</dbReference>
<keyword evidence="4" id="KW-1185">Reference proteome</keyword>
<evidence type="ECO:0000313" key="3">
    <source>
        <dbReference type="EMBL" id="VEU42990.1"/>
    </source>
</evidence>
<organism evidence="3 4">
    <name type="scientific">Pseudo-nitzschia multistriata</name>
    <dbReference type="NCBI Taxonomy" id="183589"/>
    <lineage>
        <taxon>Eukaryota</taxon>
        <taxon>Sar</taxon>
        <taxon>Stramenopiles</taxon>
        <taxon>Ochrophyta</taxon>
        <taxon>Bacillariophyta</taxon>
        <taxon>Bacillariophyceae</taxon>
        <taxon>Bacillariophycidae</taxon>
        <taxon>Bacillariales</taxon>
        <taxon>Bacillariaceae</taxon>
        <taxon>Pseudo-nitzschia</taxon>
    </lineage>
</organism>
<reference evidence="3 4" key="1">
    <citation type="submission" date="2019-01" db="EMBL/GenBank/DDBJ databases">
        <authorList>
            <person name="Ferrante I. M."/>
        </authorList>
    </citation>
    <scope>NUCLEOTIDE SEQUENCE [LARGE SCALE GENOMIC DNA]</scope>
    <source>
        <strain evidence="3 4">B856</strain>
    </source>
</reference>
<feature type="compositionally biased region" description="Basic residues" evidence="1">
    <location>
        <begin position="1"/>
        <end position="11"/>
    </location>
</feature>
<accession>A0A448ZLS2</accession>
<evidence type="ECO:0000313" key="4">
    <source>
        <dbReference type="Proteomes" id="UP000291116"/>
    </source>
</evidence>
<evidence type="ECO:0000259" key="2">
    <source>
        <dbReference type="PROSITE" id="PS50222"/>
    </source>
</evidence>
<dbReference type="EMBL" id="CAACVS010000505">
    <property type="protein sequence ID" value="VEU42990.1"/>
    <property type="molecule type" value="Genomic_DNA"/>
</dbReference>